<organism evidence="7 8">
    <name type="scientific">Eucalyptus globulus</name>
    <name type="common">Tasmanian blue gum</name>
    <dbReference type="NCBI Taxonomy" id="34317"/>
    <lineage>
        <taxon>Eukaryota</taxon>
        <taxon>Viridiplantae</taxon>
        <taxon>Streptophyta</taxon>
        <taxon>Embryophyta</taxon>
        <taxon>Tracheophyta</taxon>
        <taxon>Spermatophyta</taxon>
        <taxon>Magnoliopsida</taxon>
        <taxon>eudicotyledons</taxon>
        <taxon>Gunneridae</taxon>
        <taxon>Pentapetalae</taxon>
        <taxon>rosids</taxon>
        <taxon>malvids</taxon>
        <taxon>Myrtales</taxon>
        <taxon>Myrtaceae</taxon>
        <taxon>Myrtoideae</taxon>
        <taxon>Eucalypteae</taxon>
        <taxon>Eucalyptus</taxon>
    </lineage>
</organism>
<keyword evidence="3" id="KW-0285">Flavoprotein</keyword>
<dbReference type="InterPro" id="IPR001155">
    <property type="entry name" value="OxRdtase_FMN_N"/>
</dbReference>
<protein>
    <recommendedName>
        <fullName evidence="6">NADH:flavin oxidoreductase/NADH oxidase N-terminal domain-containing protein</fullName>
    </recommendedName>
</protein>
<proteinExistence type="inferred from homology"/>
<comment type="cofactor">
    <cofactor evidence="1">
        <name>FMN</name>
        <dbReference type="ChEBI" id="CHEBI:58210"/>
    </cofactor>
</comment>
<comment type="caution">
    <text evidence="7">The sequence shown here is derived from an EMBL/GenBank/DDBJ whole genome shotgun (WGS) entry which is preliminary data.</text>
</comment>
<dbReference type="EMBL" id="JBJKBG010000003">
    <property type="protein sequence ID" value="KAL3747132.1"/>
    <property type="molecule type" value="Genomic_DNA"/>
</dbReference>
<dbReference type="SUPFAM" id="SSF51395">
    <property type="entry name" value="FMN-linked oxidoreductases"/>
    <property type="match status" value="1"/>
</dbReference>
<feature type="domain" description="NADH:flavin oxidoreductase/NADH oxidase N-terminal" evidence="6">
    <location>
        <begin position="94"/>
        <end position="301"/>
    </location>
</feature>
<keyword evidence="8" id="KW-1185">Reference proteome</keyword>
<dbReference type="CDD" id="cd02933">
    <property type="entry name" value="OYE_like_FMN"/>
    <property type="match status" value="1"/>
</dbReference>
<dbReference type="AlphaFoldDB" id="A0ABD3L6P6"/>
<dbReference type="PANTHER" id="PTHR22893:SF112">
    <property type="entry name" value="12-OXOPHYTODIENOATE REDUCTASE 3"/>
    <property type="match status" value="1"/>
</dbReference>
<keyword evidence="4" id="KW-0288">FMN</keyword>
<name>A0ABD3L6P6_EUCGL</name>
<comment type="similarity">
    <text evidence="2">Belongs to the NADH:flavin oxidoreductase/NADH oxidase family.</text>
</comment>
<keyword evidence="5" id="KW-0521">NADP</keyword>
<evidence type="ECO:0000256" key="5">
    <source>
        <dbReference type="ARBA" id="ARBA00022857"/>
    </source>
</evidence>
<sequence>MAGNLFTPCRMGKFDLSHRVVLAPLTRCRAIDGTPLPVHAEYYAQRTTKGGRFPGTPGIYTEEQVKAWKKVVDAVHSKGGIISCQLWHVGRASNRELSKHEVWQVIEQYRQAAANAIRVGFDGVEVHGAHDYLIDQFLKHSINDRVDEFRGSTENGCRFLMEIIKVVAEEVGIDRMGVKISPVVDHNDAMDPDPLSLGLAVIEGLNKFQNEIGYKLAYPHVPQPQFTANGMKNYGEQEEDEEARLTRTWRRAYQGTFMLTGGFTRELGMKALAGGDTDLISYGRLFISNPDLVYQFKVDAPLNGYNRETFYTQDPVVGYIDYPFLDQENGEVTH</sequence>
<dbReference type="Gene3D" id="3.20.20.70">
    <property type="entry name" value="Aldolase class I"/>
    <property type="match status" value="1"/>
</dbReference>
<evidence type="ECO:0000313" key="7">
    <source>
        <dbReference type="EMBL" id="KAL3747132.1"/>
    </source>
</evidence>
<evidence type="ECO:0000313" key="8">
    <source>
        <dbReference type="Proteomes" id="UP001634007"/>
    </source>
</evidence>
<dbReference type="Proteomes" id="UP001634007">
    <property type="component" value="Unassembled WGS sequence"/>
</dbReference>
<evidence type="ECO:0000256" key="3">
    <source>
        <dbReference type="ARBA" id="ARBA00022630"/>
    </source>
</evidence>
<dbReference type="PANTHER" id="PTHR22893">
    <property type="entry name" value="NADH OXIDOREDUCTASE-RELATED"/>
    <property type="match status" value="1"/>
</dbReference>
<reference evidence="7 8" key="1">
    <citation type="submission" date="2024-11" db="EMBL/GenBank/DDBJ databases">
        <title>Chromosome-level genome assembly of Eucalyptus globulus Labill. provides insights into its genome evolution.</title>
        <authorList>
            <person name="Li X."/>
        </authorList>
    </citation>
    <scope>NUCLEOTIDE SEQUENCE [LARGE SCALE GENOMIC DNA]</scope>
    <source>
        <strain evidence="7">CL2024</strain>
        <tissue evidence="7">Fresh tender leaves</tissue>
    </source>
</reference>
<gene>
    <name evidence="7" type="ORF">ACJRO7_015982</name>
</gene>
<evidence type="ECO:0000256" key="1">
    <source>
        <dbReference type="ARBA" id="ARBA00001917"/>
    </source>
</evidence>
<evidence type="ECO:0000256" key="2">
    <source>
        <dbReference type="ARBA" id="ARBA00005979"/>
    </source>
</evidence>
<evidence type="ECO:0000256" key="4">
    <source>
        <dbReference type="ARBA" id="ARBA00022643"/>
    </source>
</evidence>
<dbReference type="InterPro" id="IPR045247">
    <property type="entry name" value="Oye-like"/>
</dbReference>
<accession>A0ABD3L6P6</accession>
<evidence type="ECO:0000259" key="6">
    <source>
        <dbReference type="Pfam" id="PF00724"/>
    </source>
</evidence>
<dbReference type="InterPro" id="IPR013785">
    <property type="entry name" value="Aldolase_TIM"/>
</dbReference>
<dbReference type="Pfam" id="PF00724">
    <property type="entry name" value="Oxidored_FMN"/>
    <property type="match status" value="1"/>
</dbReference>